<organism evidence="2 3">
    <name type="scientific">Bacteroides uniformis</name>
    <dbReference type="NCBI Taxonomy" id="820"/>
    <lineage>
        <taxon>Bacteria</taxon>
        <taxon>Pseudomonadati</taxon>
        <taxon>Bacteroidota</taxon>
        <taxon>Bacteroidia</taxon>
        <taxon>Bacteroidales</taxon>
        <taxon>Bacteroidaceae</taxon>
        <taxon>Bacteroides</taxon>
    </lineage>
</organism>
<accession>A0AAW6GI82</accession>
<dbReference type="AlphaFoldDB" id="A0AAW6GI82"/>
<dbReference type="Gene3D" id="3.40.50.300">
    <property type="entry name" value="P-loop containing nucleotide triphosphate hydrolases"/>
    <property type="match status" value="1"/>
</dbReference>
<evidence type="ECO:0000259" key="1">
    <source>
        <dbReference type="Pfam" id="PF13476"/>
    </source>
</evidence>
<reference evidence="2" key="1">
    <citation type="submission" date="2022-10" db="EMBL/GenBank/DDBJ databases">
        <title>Human gut microbiome strain richness.</title>
        <authorList>
            <person name="Chen-Liaw A."/>
        </authorList>
    </citation>
    <scope>NUCLEOTIDE SEQUENCE</scope>
    <source>
        <strain evidence="2">BSD2780061687st1_G10_BSD2780061687b_171204</strain>
    </source>
</reference>
<feature type="domain" description="Rad50/SbcC-type AAA" evidence="1">
    <location>
        <begin position="6"/>
        <end position="140"/>
    </location>
</feature>
<proteinExistence type="predicted"/>
<dbReference type="SUPFAM" id="SSF52540">
    <property type="entry name" value="P-loop containing nucleoside triphosphate hydrolases"/>
    <property type="match status" value="1"/>
</dbReference>
<dbReference type="InterPro" id="IPR038729">
    <property type="entry name" value="Rad50/SbcC_AAA"/>
</dbReference>
<dbReference type="PANTHER" id="PTHR43581">
    <property type="entry name" value="ATP/GTP PHOSPHATASE"/>
    <property type="match status" value="1"/>
</dbReference>
<sequence>MDTLNIKINNIKNIVSADIEFPFDNGIYTIVGSNGCGKSTIMLCLAQLISHQLDRLTNSDIKNDSFVEFEISGNKAKWVHNRFGRWTNKGSYLKFNGLYEGSLFYGTRFEDSTNIEQKIASGQITEQEIVDADDYIKKQMSYILHGDLTHYTSLKRIKNKYVAQQLAIKNRPYFINVDGRLVSQYRMSSGECLLVSLLHFLYNSIVRRSLPEDQKVFVLIDELELALHPIAVLRLMDFLKDLVKEHSNLVVYLSTHSPEVIRTIPPIDLFKINNSEGIVSVETNCYPSYLIRDLYSNVSPDFLLLVEDELAQIVVNKILSKYSLRTTKLIHCVPVGGWQNVLTLHRELYSKKVLGTNTTIVSILDGDIAGNLNKEQKKLTHLFLPIPSVEKFLYNVIKENKNPKLRRIINDKYFIVQSLDEIISQYNKGTLDGGSDNNKNFYKKLIFELTSIGTKEAVFISGLCDDIIENIDVSKFIESIKKLLLP</sequence>
<dbReference type="CDD" id="cd00267">
    <property type="entry name" value="ABC_ATPase"/>
    <property type="match status" value="1"/>
</dbReference>
<dbReference type="RefSeq" id="WP_272196185.1">
    <property type="nucleotide sequence ID" value="NZ_JAQNSB010000041.1"/>
</dbReference>
<dbReference type="InterPro" id="IPR051396">
    <property type="entry name" value="Bact_Antivir_Def_Nuclease"/>
</dbReference>
<dbReference type="Proteomes" id="UP001214113">
    <property type="component" value="Unassembled WGS sequence"/>
</dbReference>
<evidence type="ECO:0000313" key="3">
    <source>
        <dbReference type="Proteomes" id="UP001214113"/>
    </source>
</evidence>
<protein>
    <submittedName>
        <fullName evidence="2">AAA family ATPase</fullName>
    </submittedName>
</protein>
<gene>
    <name evidence="2" type="ORF">POZ22_19590</name>
</gene>
<dbReference type="PANTHER" id="PTHR43581:SF2">
    <property type="entry name" value="EXCINUCLEASE ATPASE SUBUNIT"/>
    <property type="match status" value="1"/>
</dbReference>
<evidence type="ECO:0000313" key="2">
    <source>
        <dbReference type="EMBL" id="MDC1856963.1"/>
    </source>
</evidence>
<dbReference type="EMBL" id="JAQNSB010000041">
    <property type="protein sequence ID" value="MDC1856963.1"/>
    <property type="molecule type" value="Genomic_DNA"/>
</dbReference>
<name>A0AAW6GI82_BACUN</name>
<comment type="caution">
    <text evidence="2">The sequence shown here is derived from an EMBL/GenBank/DDBJ whole genome shotgun (WGS) entry which is preliminary data.</text>
</comment>
<dbReference type="Pfam" id="PF13476">
    <property type="entry name" value="AAA_23"/>
    <property type="match status" value="1"/>
</dbReference>
<dbReference type="InterPro" id="IPR027417">
    <property type="entry name" value="P-loop_NTPase"/>
</dbReference>